<dbReference type="PhylomeDB" id="A7RT70"/>
<sequence>DMRIKFPGKTDEEAEMILQNILENWKFHKPRVASYWLVKLDSIKRRKVIDIVRTNVRAILQRVWRSSDVDSLRLCRIISRVFNRLLWSHGQGLWNCFSNLGNSWETIFSKSTEVLSSTEMSCCRRVVQLCRDCLLIVYQFAADAK</sequence>
<dbReference type="HOGENOM" id="CLU_115119_0_0_1"/>
<dbReference type="STRING" id="45351.A7RT70"/>
<evidence type="ECO:0000313" key="1">
    <source>
        <dbReference type="EMBL" id="EDO45409.1"/>
    </source>
</evidence>
<dbReference type="InParanoid" id="A7RT70"/>
<organism evidence="1 2">
    <name type="scientific">Nematostella vectensis</name>
    <name type="common">Starlet sea anemone</name>
    <dbReference type="NCBI Taxonomy" id="45351"/>
    <lineage>
        <taxon>Eukaryota</taxon>
        <taxon>Metazoa</taxon>
        <taxon>Cnidaria</taxon>
        <taxon>Anthozoa</taxon>
        <taxon>Hexacorallia</taxon>
        <taxon>Actiniaria</taxon>
        <taxon>Edwardsiidae</taxon>
        <taxon>Nematostella</taxon>
    </lineage>
</organism>
<feature type="non-terminal residue" evidence="1">
    <location>
        <position position="145"/>
    </location>
</feature>
<accession>A7RT70</accession>
<dbReference type="Proteomes" id="UP000001593">
    <property type="component" value="Unassembled WGS sequence"/>
</dbReference>
<feature type="non-terminal residue" evidence="1">
    <location>
        <position position="1"/>
    </location>
</feature>
<dbReference type="AlphaFoldDB" id="A7RT70"/>
<proteinExistence type="predicted"/>
<keyword evidence="2" id="KW-1185">Reference proteome</keyword>
<name>A7RT70_NEMVE</name>
<reference evidence="1 2" key="1">
    <citation type="journal article" date="2007" name="Science">
        <title>Sea anemone genome reveals ancestral eumetazoan gene repertoire and genomic organization.</title>
        <authorList>
            <person name="Putnam N.H."/>
            <person name="Srivastava M."/>
            <person name="Hellsten U."/>
            <person name="Dirks B."/>
            <person name="Chapman J."/>
            <person name="Salamov A."/>
            <person name="Terry A."/>
            <person name="Shapiro H."/>
            <person name="Lindquist E."/>
            <person name="Kapitonov V.V."/>
            <person name="Jurka J."/>
            <person name="Genikhovich G."/>
            <person name="Grigoriev I.V."/>
            <person name="Lucas S.M."/>
            <person name="Steele R.E."/>
            <person name="Finnerty J.R."/>
            <person name="Technau U."/>
            <person name="Martindale M.Q."/>
            <person name="Rokhsar D.S."/>
        </authorList>
    </citation>
    <scope>NUCLEOTIDE SEQUENCE [LARGE SCALE GENOMIC DNA]</scope>
    <source>
        <strain evidence="2">CH2 X CH6</strain>
    </source>
</reference>
<dbReference type="EMBL" id="DS469536">
    <property type="protein sequence ID" value="EDO45409.1"/>
    <property type="molecule type" value="Genomic_DNA"/>
</dbReference>
<dbReference type="eggNOG" id="KOG2158">
    <property type="taxonomic scope" value="Eukaryota"/>
</dbReference>
<evidence type="ECO:0000313" key="2">
    <source>
        <dbReference type="Proteomes" id="UP000001593"/>
    </source>
</evidence>
<gene>
    <name evidence="1" type="ORF">NEMVEDRAFT_v1g64016</name>
</gene>
<protein>
    <submittedName>
        <fullName evidence="1">Uncharacterized protein</fullName>
    </submittedName>
</protein>